<dbReference type="PANTHER" id="PTHR45772">
    <property type="entry name" value="CONSERVED COMPONENT OF ABC TRANSPORTER FOR NATURAL AMINO ACIDS-RELATED"/>
    <property type="match status" value="1"/>
</dbReference>
<dbReference type="Pfam" id="PF12399">
    <property type="entry name" value="BCA_ABC_TP_C"/>
    <property type="match status" value="1"/>
</dbReference>
<dbReference type="InterPro" id="IPR027417">
    <property type="entry name" value="P-loop_NTPase"/>
</dbReference>
<dbReference type="Pfam" id="PF00005">
    <property type="entry name" value="ABC_tran"/>
    <property type="match status" value="1"/>
</dbReference>
<dbReference type="SMART" id="SM00382">
    <property type="entry name" value="AAA"/>
    <property type="match status" value="1"/>
</dbReference>
<evidence type="ECO:0000313" key="5">
    <source>
        <dbReference type="EMBL" id="SHO50521.1"/>
    </source>
</evidence>
<gene>
    <name evidence="5" type="ORF">SAMN02745220_03507</name>
</gene>
<dbReference type="PROSITE" id="PS50893">
    <property type="entry name" value="ABC_TRANSPORTER_2"/>
    <property type="match status" value="1"/>
</dbReference>
<evidence type="ECO:0000259" key="4">
    <source>
        <dbReference type="PROSITE" id="PS50893"/>
    </source>
</evidence>
<feature type="domain" description="ABC transporter" evidence="4">
    <location>
        <begin position="4"/>
        <end position="253"/>
    </location>
</feature>
<evidence type="ECO:0000256" key="1">
    <source>
        <dbReference type="ARBA" id="ARBA00022448"/>
    </source>
</evidence>
<evidence type="ECO:0000256" key="3">
    <source>
        <dbReference type="ARBA" id="ARBA00022840"/>
    </source>
</evidence>
<dbReference type="STRING" id="1121416.SAMN02745220_03507"/>
<dbReference type="EMBL" id="FRFE01000019">
    <property type="protein sequence ID" value="SHO50521.1"/>
    <property type="molecule type" value="Genomic_DNA"/>
</dbReference>
<protein>
    <submittedName>
        <fullName evidence="5">Amino acid/amide ABC transporter ATP-binding protein 1, HAAT family</fullName>
    </submittedName>
</protein>
<dbReference type="RefSeq" id="WP_073614963.1">
    <property type="nucleotide sequence ID" value="NZ_FRFE01000019.1"/>
</dbReference>
<dbReference type="FunFam" id="3.40.50.300:FF:000421">
    <property type="entry name" value="Branched-chain amino acid ABC transporter ATP-binding protein"/>
    <property type="match status" value="1"/>
</dbReference>
<dbReference type="InterPro" id="IPR003439">
    <property type="entry name" value="ABC_transporter-like_ATP-bd"/>
</dbReference>
<dbReference type="InterPro" id="IPR003593">
    <property type="entry name" value="AAA+_ATPase"/>
</dbReference>
<dbReference type="GO" id="GO:0016887">
    <property type="term" value="F:ATP hydrolysis activity"/>
    <property type="evidence" value="ECO:0007669"/>
    <property type="project" value="InterPro"/>
</dbReference>
<keyword evidence="1" id="KW-0813">Transport</keyword>
<dbReference type="GO" id="GO:1903806">
    <property type="term" value="P:L-isoleucine import across plasma membrane"/>
    <property type="evidence" value="ECO:0007669"/>
    <property type="project" value="TreeGrafter"/>
</dbReference>
<dbReference type="GO" id="GO:0005304">
    <property type="term" value="F:L-valine transmembrane transporter activity"/>
    <property type="evidence" value="ECO:0007669"/>
    <property type="project" value="TreeGrafter"/>
</dbReference>
<dbReference type="GO" id="GO:0015808">
    <property type="term" value="P:L-alanine transport"/>
    <property type="evidence" value="ECO:0007669"/>
    <property type="project" value="TreeGrafter"/>
</dbReference>
<dbReference type="OrthoDB" id="5405085at2"/>
<dbReference type="CDD" id="cd03219">
    <property type="entry name" value="ABC_Mj1267_LivG_branched"/>
    <property type="match status" value="1"/>
</dbReference>
<dbReference type="GO" id="GO:0015192">
    <property type="term" value="F:L-phenylalanine transmembrane transporter activity"/>
    <property type="evidence" value="ECO:0007669"/>
    <property type="project" value="TreeGrafter"/>
</dbReference>
<dbReference type="SUPFAM" id="SSF52540">
    <property type="entry name" value="P-loop containing nucleoside triphosphate hydrolases"/>
    <property type="match status" value="1"/>
</dbReference>
<dbReference type="InterPro" id="IPR051120">
    <property type="entry name" value="ABC_AA/LPS_Transport"/>
</dbReference>
<proteinExistence type="predicted"/>
<dbReference type="GO" id="GO:1903805">
    <property type="term" value="P:L-valine import across plasma membrane"/>
    <property type="evidence" value="ECO:0007669"/>
    <property type="project" value="TreeGrafter"/>
</dbReference>
<dbReference type="Gene3D" id="3.40.50.300">
    <property type="entry name" value="P-loop containing nucleotide triphosphate hydrolases"/>
    <property type="match status" value="1"/>
</dbReference>
<evidence type="ECO:0000256" key="2">
    <source>
        <dbReference type="ARBA" id="ARBA00022741"/>
    </source>
</evidence>
<dbReference type="Proteomes" id="UP000184603">
    <property type="component" value="Unassembled WGS sequence"/>
</dbReference>
<keyword evidence="3 5" id="KW-0067">ATP-binding</keyword>
<dbReference type="PANTHER" id="PTHR45772:SF7">
    <property type="entry name" value="AMINO ACID ABC TRANSPORTER ATP-BINDING PROTEIN"/>
    <property type="match status" value="1"/>
</dbReference>
<dbReference type="AlphaFoldDB" id="A0A1M7YD55"/>
<accession>A0A1M7YD55</accession>
<dbReference type="GO" id="GO:0015188">
    <property type="term" value="F:L-isoleucine transmembrane transporter activity"/>
    <property type="evidence" value="ECO:0007669"/>
    <property type="project" value="TreeGrafter"/>
</dbReference>
<keyword evidence="6" id="KW-1185">Reference proteome</keyword>
<sequence length="265" mass="29276">MALLEIENLTKTFGGLRAIGGVSFSLEKGMIVSIIGPNGAGKTTFFNTLTGIYKPTEGSIKFNGKSLVGLRPDQIAARGISRTFQNIRLFQEMTVIENILTGMHVHMKQSGIDTLFRLPTFKKEEKEAEQKALRLMKYVGIKGDVGNDLAKNLPYGAQRRLEIARALAADPLLLLLDEPAAGMNPQETEEITRLFRRIREEMGITILLIEHDMRVVMNISENICVMDYGEKIAEGTPAEIRSNTSVIEAYLGRGAVAGQHEEKIA</sequence>
<evidence type="ECO:0000313" key="6">
    <source>
        <dbReference type="Proteomes" id="UP000184603"/>
    </source>
</evidence>
<name>A0A1M7YD55_9BACT</name>
<dbReference type="GO" id="GO:0005524">
    <property type="term" value="F:ATP binding"/>
    <property type="evidence" value="ECO:0007669"/>
    <property type="project" value="UniProtKB-KW"/>
</dbReference>
<dbReference type="InterPro" id="IPR032823">
    <property type="entry name" value="BCA_ABC_TP_C"/>
</dbReference>
<dbReference type="GO" id="GO:0042941">
    <property type="term" value="P:D-alanine transmembrane transport"/>
    <property type="evidence" value="ECO:0007669"/>
    <property type="project" value="TreeGrafter"/>
</dbReference>
<organism evidence="5 6">
    <name type="scientific">Desulfopila aestuarii DSM 18488</name>
    <dbReference type="NCBI Taxonomy" id="1121416"/>
    <lineage>
        <taxon>Bacteria</taxon>
        <taxon>Pseudomonadati</taxon>
        <taxon>Thermodesulfobacteriota</taxon>
        <taxon>Desulfobulbia</taxon>
        <taxon>Desulfobulbales</taxon>
        <taxon>Desulfocapsaceae</taxon>
        <taxon>Desulfopila</taxon>
    </lineage>
</organism>
<dbReference type="GO" id="GO:0005886">
    <property type="term" value="C:plasma membrane"/>
    <property type="evidence" value="ECO:0007669"/>
    <property type="project" value="TreeGrafter"/>
</dbReference>
<reference evidence="5 6" key="1">
    <citation type="submission" date="2016-12" db="EMBL/GenBank/DDBJ databases">
        <authorList>
            <person name="Song W.-J."/>
            <person name="Kurnit D.M."/>
        </authorList>
    </citation>
    <scope>NUCLEOTIDE SEQUENCE [LARGE SCALE GENOMIC DNA]</scope>
    <source>
        <strain evidence="5 6">DSM 18488</strain>
    </source>
</reference>
<keyword evidence="2" id="KW-0547">Nucleotide-binding</keyword>